<proteinExistence type="predicted"/>
<dbReference type="AlphaFoldDB" id="A0A6I3T145"/>
<dbReference type="GO" id="GO:0005524">
    <property type="term" value="F:ATP binding"/>
    <property type="evidence" value="ECO:0007669"/>
    <property type="project" value="UniProtKB-KW"/>
</dbReference>
<organism evidence="19 20">
    <name type="scientific">Pseudoduganella buxea</name>
    <dbReference type="NCBI Taxonomy" id="1949069"/>
    <lineage>
        <taxon>Bacteria</taxon>
        <taxon>Pseudomonadati</taxon>
        <taxon>Pseudomonadota</taxon>
        <taxon>Betaproteobacteria</taxon>
        <taxon>Burkholderiales</taxon>
        <taxon>Oxalobacteraceae</taxon>
        <taxon>Telluria group</taxon>
        <taxon>Pseudoduganella</taxon>
    </lineage>
</organism>
<evidence type="ECO:0000313" key="19">
    <source>
        <dbReference type="EMBL" id="MTV55320.1"/>
    </source>
</evidence>
<comment type="subcellular location">
    <subcellularLocation>
        <location evidence="2">Cell inner membrane</location>
        <topology evidence="2">Multi-pass membrane protein</topology>
    </subcellularLocation>
</comment>
<dbReference type="SUPFAM" id="SSF55874">
    <property type="entry name" value="ATPase domain of HSP90 chaperone/DNA topoisomerase II/histidine kinase"/>
    <property type="match status" value="1"/>
</dbReference>
<reference evidence="21" key="2">
    <citation type="journal article" date="2019" name="Int. J. Syst. Evol. Microbiol.">
        <title>The Global Catalogue of Microorganisms (GCM) 10K type strain sequencing project: providing services to taxonomists for standard genome sequencing and annotation.</title>
        <authorList>
            <consortium name="The Broad Institute Genomics Platform"/>
            <consortium name="The Broad Institute Genome Sequencing Center for Infectious Disease"/>
            <person name="Wu L."/>
            <person name="Ma J."/>
        </authorList>
    </citation>
    <scope>NUCLEOTIDE SEQUENCE [LARGE SCALE GENOMIC DNA]</scope>
    <source>
        <strain evidence="21">CGMCC 1.15931</strain>
    </source>
</reference>
<dbReference type="OrthoDB" id="9804645at2"/>
<dbReference type="Pfam" id="PF02518">
    <property type="entry name" value="HATPase_c"/>
    <property type="match status" value="1"/>
</dbReference>
<gene>
    <name evidence="18" type="primary">bfmS</name>
    <name evidence="18" type="ORF">GCM10011572_41850</name>
    <name evidence="19" type="ORF">GM672_21585</name>
</gene>
<name>A0A6I3T145_9BURK</name>
<evidence type="ECO:0000256" key="5">
    <source>
        <dbReference type="ARBA" id="ARBA00022519"/>
    </source>
</evidence>
<sequence>MTLVPRSLFGRVVLILLCGLVAAQALTFALIWYERAHASQAMMLSYLGRDVASSVAMLERLSPAERAGWLAKLERRTYRYRLGAVANSRERTPVFDDPAAASVAHSLGPGYQVEVEGGIDDAQRRLHVRLRDGTPLAIELAPAGLPFARWLPALLAAQLGLLGLSCWWAVRLATRPLGQLARAAEALTPSQGASPLPEHGPVEVAQAARSFNAMQARIAGHLQERTRMLAAIAHDLQTPVTRMRLRTELMDDEGERDKWQGDLTAMQALIQEGIAYARSAHAAAEPAVRFDLDALLDALAADYRDAGQPVSVEGAVGTPLLSRPQALRRIVTNLVDNGLKFADSVTIEAGRDEAHVSIAVLDRGLGIPEDQLAAVLQPFYRLEGSRNAATGGSGLGLAIAQELALALGGTLVLSNRPGGGLSARLALPLQAG</sequence>
<dbReference type="SUPFAM" id="SSF47384">
    <property type="entry name" value="Homodimeric domain of signal transducing histidine kinase"/>
    <property type="match status" value="1"/>
</dbReference>
<dbReference type="InterPro" id="IPR004358">
    <property type="entry name" value="Sig_transdc_His_kin-like_C"/>
</dbReference>
<dbReference type="EMBL" id="WNKZ01000080">
    <property type="protein sequence ID" value="MTV55320.1"/>
    <property type="molecule type" value="Genomic_DNA"/>
</dbReference>
<evidence type="ECO:0000256" key="9">
    <source>
        <dbReference type="ARBA" id="ARBA00022741"/>
    </source>
</evidence>
<accession>A0A6I3T145</accession>
<evidence type="ECO:0000256" key="2">
    <source>
        <dbReference type="ARBA" id="ARBA00004429"/>
    </source>
</evidence>
<dbReference type="PANTHER" id="PTHR44936">
    <property type="entry name" value="SENSOR PROTEIN CREC"/>
    <property type="match status" value="1"/>
</dbReference>
<dbReference type="InterPro" id="IPR005467">
    <property type="entry name" value="His_kinase_dom"/>
</dbReference>
<dbReference type="InterPro" id="IPR036890">
    <property type="entry name" value="HATPase_C_sf"/>
</dbReference>
<feature type="transmembrane region" description="Helical" evidence="15">
    <location>
        <begin position="12"/>
        <end position="33"/>
    </location>
</feature>
<evidence type="ECO:0000313" key="20">
    <source>
        <dbReference type="Proteomes" id="UP000430634"/>
    </source>
</evidence>
<evidence type="ECO:0000313" key="18">
    <source>
        <dbReference type="EMBL" id="GGC16135.1"/>
    </source>
</evidence>
<keyword evidence="13" id="KW-0902">Two-component regulatory system</keyword>
<keyword evidence="7" id="KW-0808">Transferase</keyword>
<evidence type="ECO:0000256" key="15">
    <source>
        <dbReference type="SAM" id="Phobius"/>
    </source>
</evidence>
<keyword evidence="11" id="KW-0067">ATP-binding</keyword>
<reference evidence="18" key="4">
    <citation type="submission" date="2024-05" db="EMBL/GenBank/DDBJ databases">
        <authorList>
            <person name="Sun Q."/>
            <person name="Zhou Y."/>
        </authorList>
    </citation>
    <scope>NUCLEOTIDE SEQUENCE</scope>
    <source>
        <strain evidence="18">CGMCC 1.15931</strain>
    </source>
</reference>
<dbReference type="Proteomes" id="UP000622638">
    <property type="component" value="Unassembled WGS sequence"/>
</dbReference>
<dbReference type="Pfam" id="PF00672">
    <property type="entry name" value="HAMP"/>
    <property type="match status" value="1"/>
</dbReference>
<dbReference type="Gene3D" id="1.10.287.130">
    <property type="match status" value="1"/>
</dbReference>
<evidence type="ECO:0000259" key="16">
    <source>
        <dbReference type="PROSITE" id="PS50109"/>
    </source>
</evidence>
<feature type="domain" description="HAMP" evidence="17">
    <location>
        <begin position="171"/>
        <end position="223"/>
    </location>
</feature>
<dbReference type="InterPro" id="IPR003661">
    <property type="entry name" value="HisK_dim/P_dom"/>
</dbReference>
<dbReference type="RefSeq" id="WP_155472594.1">
    <property type="nucleotide sequence ID" value="NZ_BMKG01000021.1"/>
</dbReference>
<keyword evidence="8 15" id="KW-0812">Transmembrane</keyword>
<dbReference type="PROSITE" id="PS50109">
    <property type="entry name" value="HIS_KIN"/>
    <property type="match status" value="1"/>
</dbReference>
<dbReference type="SMART" id="SM00388">
    <property type="entry name" value="HisKA"/>
    <property type="match status" value="1"/>
</dbReference>
<keyword evidence="14 15" id="KW-0472">Membrane</keyword>
<comment type="caution">
    <text evidence="19">The sequence shown here is derived from an EMBL/GenBank/DDBJ whole genome shotgun (WGS) entry which is preliminary data.</text>
</comment>
<dbReference type="CDD" id="cd00082">
    <property type="entry name" value="HisKA"/>
    <property type="match status" value="1"/>
</dbReference>
<dbReference type="CDD" id="cd06225">
    <property type="entry name" value="HAMP"/>
    <property type="match status" value="1"/>
</dbReference>
<dbReference type="InterPro" id="IPR036097">
    <property type="entry name" value="HisK_dim/P_sf"/>
</dbReference>
<comment type="catalytic activity">
    <reaction evidence="1">
        <text>ATP + protein L-histidine = ADP + protein N-phospho-L-histidine.</text>
        <dbReference type="EC" id="2.7.13.3"/>
    </reaction>
</comment>
<dbReference type="SMART" id="SM00387">
    <property type="entry name" value="HATPase_c"/>
    <property type="match status" value="1"/>
</dbReference>
<keyword evidence="21" id="KW-1185">Reference proteome</keyword>
<evidence type="ECO:0000256" key="11">
    <source>
        <dbReference type="ARBA" id="ARBA00022840"/>
    </source>
</evidence>
<evidence type="ECO:0000256" key="14">
    <source>
        <dbReference type="ARBA" id="ARBA00023136"/>
    </source>
</evidence>
<protein>
    <recommendedName>
        <fullName evidence="3">histidine kinase</fullName>
        <ecNumber evidence="3">2.7.13.3</ecNumber>
    </recommendedName>
</protein>
<dbReference type="Proteomes" id="UP000430634">
    <property type="component" value="Unassembled WGS sequence"/>
</dbReference>
<reference evidence="19 20" key="3">
    <citation type="submission" date="2019-11" db="EMBL/GenBank/DDBJ databases">
        <title>Type strains purchased from KCTC, JCM and DSMZ.</title>
        <authorList>
            <person name="Lu H."/>
        </authorList>
    </citation>
    <scope>NUCLEOTIDE SEQUENCE [LARGE SCALE GENOMIC DNA]</scope>
    <source>
        <strain evidence="19 20">KCTC 52429</strain>
    </source>
</reference>
<dbReference type="EC" id="2.7.13.3" evidence="3"/>
<dbReference type="InterPro" id="IPR003660">
    <property type="entry name" value="HAMP_dom"/>
</dbReference>
<keyword evidence="5" id="KW-0997">Cell inner membrane</keyword>
<dbReference type="InterPro" id="IPR050980">
    <property type="entry name" value="2C_sensor_his_kinase"/>
</dbReference>
<reference evidence="18" key="1">
    <citation type="journal article" date="2014" name="Int. J. Syst. Evol. Microbiol.">
        <title>Complete genome of a new Firmicutes species belonging to the dominant human colonic microbiota ('Ruminococcus bicirculans') reveals two chromosomes and a selective capacity to utilize plant glucans.</title>
        <authorList>
            <consortium name="NISC Comparative Sequencing Program"/>
            <person name="Wegmann U."/>
            <person name="Louis P."/>
            <person name="Goesmann A."/>
            <person name="Henrissat B."/>
            <person name="Duncan S.H."/>
            <person name="Flint H.J."/>
        </authorList>
    </citation>
    <scope>NUCLEOTIDE SEQUENCE</scope>
    <source>
        <strain evidence="18">CGMCC 1.15931</strain>
    </source>
</reference>
<keyword evidence="10" id="KW-0418">Kinase</keyword>
<evidence type="ECO:0000256" key="10">
    <source>
        <dbReference type="ARBA" id="ARBA00022777"/>
    </source>
</evidence>
<dbReference type="SMART" id="SM00304">
    <property type="entry name" value="HAMP"/>
    <property type="match status" value="1"/>
</dbReference>
<dbReference type="PANTHER" id="PTHR44936:SF5">
    <property type="entry name" value="SENSOR HISTIDINE KINASE ENVZ"/>
    <property type="match status" value="1"/>
</dbReference>
<dbReference type="GO" id="GO:0000155">
    <property type="term" value="F:phosphorelay sensor kinase activity"/>
    <property type="evidence" value="ECO:0007669"/>
    <property type="project" value="InterPro"/>
</dbReference>
<evidence type="ECO:0000256" key="13">
    <source>
        <dbReference type="ARBA" id="ARBA00023012"/>
    </source>
</evidence>
<evidence type="ECO:0000256" key="4">
    <source>
        <dbReference type="ARBA" id="ARBA00022475"/>
    </source>
</evidence>
<evidence type="ECO:0000256" key="8">
    <source>
        <dbReference type="ARBA" id="ARBA00022692"/>
    </source>
</evidence>
<evidence type="ECO:0000313" key="21">
    <source>
        <dbReference type="Proteomes" id="UP000622638"/>
    </source>
</evidence>
<evidence type="ECO:0000259" key="17">
    <source>
        <dbReference type="PROSITE" id="PS50885"/>
    </source>
</evidence>
<evidence type="ECO:0000256" key="6">
    <source>
        <dbReference type="ARBA" id="ARBA00022553"/>
    </source>
</evidence>
<dbReference type="EMBL" id="BMKG01000021">
    <property type="protein sequence ID" value="GGC16135.1"/>
    <property type="molecule type" value="Genomic_DNA"/>
</dbReference>
<evidence type="ECO:0000256" key="7">
    <source>
        <dbReference type="ARBA" id="ARBA00022679"/>
    </source>
</evidence>
<keyword evidence="12 15" id="KW-1133">Transmembrane helix</keyword>
<feature type="domain" description="Histidine kinase" evidence="16">
    <location>
        <begin position="231"/>
        <end position="431"/>
    </location>
</feature>
<dbReference type="GO" id="GO:0005886">
    <property type="term" value="C:plasma membrane"/>
    <property type="evidence" value="ECO:0007669"/>
    <property type="project" value="UniProtKB-SubCell"/>
</dbReference>
<dbReference type="PRINTS" id="PR00344">
    <property type="entry name" value="BCTRLSENSOR"/>
</dbReference>
<evidence type="ECO:0000256" key="3">
    <source>
        <dbReference type="ARBA" id="ARBA00012438"/>
    </source>
</evidence>
<evidence type="ECO:0000256" key="1">
    <source>
        <dbReference type="ARBA" id="ARBA00000085"/>
    </source>
</evidence>
<dbReference type="PROSITE" id="PS50885">
    <property type="entry name" value="HAMP"/>
    <property type="match status" value="1"/>
</dbReference>
<keyword evidence="6" id="KW-0597">Phosphoprotein</keyword>
<dbReference type="Gene3D" id="3.30.565.10">
    <property type="entry name" value="Histidine kinase-like ATPase, C-terminal domain"/>
    <property type="match status" value="1"/>
</dbReference>
<keyword evidence="4" id="KW-1003">Cell membrane</keyword>
<evidence type="ECO:0000256" key="12">
    <source>
        <dbReference type="ARBA" id="ARBA00022989"/>
    </source>
</evidence>
<keyword evidence="9" id="KW-0547">Nucleotide-binding</keyword>
<dbReference type="InterPro" id="IPR003594">
    <property type="entry name" value="HATPase_dom"/>
</dbReference>